<organism evidence="8 9">
    <name type="scientific">Boudabousia tangfeifanii</name>
    <dbReference type="NCBI Taxonomy" id="1912795"/>
    <lineage>
        <taxon>Bacteria</taxon>
        <taxon>Bacillati</taxon>
        <taxon>Actinomycetota</taxon>
        <taxon>Actinomycetes</taxon>
        <taxon>Actinomycetales</taxon>
        <taxon>Actinomycetaceae</taxon>
        <taxon>Boudabousia</taxon>
    </lineage>
</organism>
<evidence type="ECO:0000313" key="8">
    <source>
        <dbReference type="EMBL" id="AOZ73062.1"/>
    </source>
</evidence>
<dbReference type="InterPro" id="IPR045275">
    <property type="entry name" value="MscS_archaea/bacteria_type"/>
</dbReference>
<evidence type="ECO:0000256" key="2">
    <source>
        <dbReference type="ARBA" id="ARBA00022475"/>
    </source>
</evidence>
<gene>
    <name evidence="8" type="ORF">BK816_06975</name>
</gene>
<feature type="transmembrane region" description="Helical" evidence="6">
    <location>
        <begin position="82"/>
        <end position="110"/>
    </location>
</feature>
<dbReference type="Gene3D" id="2.30.30.60">
    <property type="match status" value="1"/>
</dbReference>
<evidence type="ECO:0000256" key="3">
    <source>
        <dbReference type="ARBA" id="ARBA00022692"/>
    </source>
</evidence>
<dbReference type="RefSeq" id="WP_071164526.1">
    <property type="nucleotide sequence ID" value="NZ_CP017812.1"/>
</dbReference>
<feature type="transmembrane region" description="Helical" evidence="6">
    <location>
        <begin position="55"/>
        <end position="76"/>
    </location>
</feature>
<evidence type="ECO:0000313" key="9">
    <source>
        <dbReference type="Proteomes" id="UP000176288"/>
    </source>
</evidence>
<dbReference type="PANTHER" id="PTHR30221">
    <property type="entry name" value="SMALL-CONDUCTANCE MECHANOSENSITIVE CHANNEL"/>
    <property type="match status" value="1"/>
</dbReference>
<feature type="transmembrane region" description="Helical" evidence="6">
    <location>
        <begin position="6"/>
        <end position="35"/>
    </location>
</feature>
<dbReference type="OrthoDB" id="9792218at2"/>
<dbReference type="Gene3D" id="3.30.70.100">
    <property type="match status" value="1"/>
</dbReference>
<dbReference type="GO" id="GO:0005886">
    <property type="term" value="C:plasma membrane"/>
    <property type="evidence" value="ECO:0007669"/>
    <property type="project" value="UniProtKB-SubCell"/>
</dbReference>
<proteinExistence type="predicted"/>
<keyword evidence="4 6" id="KW-1133">Transmembrane helix</keyword>
<dbReference type="InterPro" id="IPR006685">
    <property type="entry name" value="MscS_channel_2nd"/>
</dbReference>
<dbReference type="SUPFAM" id="SSF82689">
    <property type="entry name" value="Mechanosensitive channel protein MscS (YggB), C-terminal domain"/>
    <property type="match status" value="1"/>
</dbReference>
<keyword evidence="9" id="KW-1185">Reference proteome</keyword>
<dbReference type="Pfam" id="PF00924">
    <property type="entry name" value="MS_channel_2nd"/>
    <property type="match status" value="1"/>
</dbReference>
<reference evidence="8 9" key="1">
    <citation type="submission" date="2016-10" db="EMBL/GenBank/DDBJ databases">
        <title>Actinomyces aegypiusis sp. nov., isolated from the Aegypius monachus in Qinghai Tibet Plateau China.</title>
        <authorList>
            <person name="Wang Y."/>
        </authorList>
    </citation>
    <scope>NUCLEOTIDE SEQUENCE [LARGE SCALE GENOMIC DNA]</scope>
    <source>
        <strain evidence="8 9">VUL4_3</strain>
    </source>
</reference>
<protein>
    <submittedName>
        <fullName evidence="8">Small-conductance mechanosensitive ion channel</fullName>
    </submittedName>
</protein>
<dbReference type="STRING" id="1912795.BK816_06975"/>
<dbReference type="Gene3D" id="1.10.287.1260">
    <property type="match status" value="1"/>
</dbReference>
<dbReference type="KEGG" id="avu:BK816_06975"/>
<evidence type="ECO:0000256" key="4">
    <source>
        <dbReference type="ARBA" id="ARBA00022989"/>
    </source>
</evidence>
<dbReference type="PANTHER" id="PTHR30221:SF20">
    <property type="entry name" value="SMALL-CONDUCTANCE MECHANOSENSITIVE CHANNEL"/>
    <property type="match status" value="1"/>
</dbReference>
<evidence type="ECO:0000256" key="5">
    <source>
        <dbReference type="ARBA" id="ARBA00023136"/>
    </source>
</evidence>
<accession>A0A1D9ML89</accession>
<dbReference type="AlphaFoldDB" id="A0A1D9ML89"/>
<feature type="domain" description="Mechanosensitive ion channel MscS" evidence="7">
    <location>
        <begin position="99"/>
        <end position="160"/>
    </location>
</feature>
<comment type="subcellular location">
    <subcellularLocation>
        <location evidence="1">Cell membrane</location>
        <topology evidence="1">Multi-pass membrane protein</topology>
    </subcellularLocation>
</comment>
<dbReference type="SUPFAM" id="SSF50182">
    <property type="entry name" value="Sm-like ribonucleoproteins"/>
    <property type="match status" value="1"/>
</dbReference>
<evidence type="ECO:0000256" key="1">
    <source>
        <dbReference type="ARBA" id="ARBA00004651"/>
    </source>
</evidence>
<keyword evidence="5 6" id="KW-0472">Membrane</keyword>
<dbReference type="Proteomes" id="UP000176288">
    <property type="component" value="Chromosome"/>
</dbReference>
<evidence type="ECO:0000256" key="6">
    <source>
        <dbReference type="SAM" id="Phobius"/>
    </source>
</evidence>
<name>A0A1D9ML89_9ACTO</name>
<keyword evidence="2" id="KW-1003">Cell membrane</keyword>
<dbReference type="EMBL" id="CP017812">
    <property type="protein sequence ID" value="AOZ73062.1"/>
    <property type="molecule type" value="Genomic_DNA"/>
</dbReference>
<evidence type="ECO:0000259" key="7">
    <source>
        <dbReference type="Pfam" id="PF00924"/>
    </source>
</evidence>
<sequence>MKNPGLAALTMAGALRGLTVFVIGLLLAFAVAFLVRQFMRWRGRGSSSRRILSRVLFWVLALLSLMAALTVVFPSINPVDVLGGLGVISVAAGIAFQTVLGNMFAGMVILSRDRFRVGDQVIVGENAGTITQIHLSSTIIRTFDGQLVIIPNTIMHSTQVVVQTGFERIRTCVRVALSTSADFDQAQAVAEKTMRNLDLVMNEPAPRAMFSEVGTESVTMELLFWSGSTKLESREATDTIIRTVVSALQAEGVPLATSGLENAKLIASRAFPNESAGKPNAKTEVSK</sequence>
<dbReference type="GO" id="GO:0008381">
    <property type="term" value="F:mechanosensitive monoatomic ion channel activity"/>
    <property type="evidence" value="ECO:0007669"/>
    <property type="project" value="InterPro"/>
</dbReference>
<keyword evidence="3 6" id="KW-0812">Transmembrane</keyword>
<dbReference type="InterPro" id="IPR010920">
    <property type="entry name" value="LSM_dom_sf"/>
</dbReference>
<dbReference type="InterPro" id="IPR023408">
    <property type="entry name" value="MscS_beta-dom_sf"/>
</dbReference>
<dbReference type="InterPro" id="IPR011066">
    <property type="entry name" value="MscS_channel_C_sf"/>
</dbReference>